<evidence type="ECO:0000313" key="13">
    <source>
        <dbReference type="Ensembl" id="ENSONIP00000051049.1"/>
    </source>
</evidence>
<keyword evidence="6" id="KW-0966">Cell projection</keyword>
<reference evidence="13" key="3">
    <citation type="submission" date="2025-09" db="UniProtKB">
        <authorList>
            <consortium name="Ensembl"/>
        </authorList>
    </citation>
    <scope>IDENTIFICATION</scope>
</reference>
<feature type="domain" description="BROMI C-terminal Rab TBC-like" evidence="12">
    <location>
        <begin position="995"/>
        <end position="1192"/>
    </location>
</feature>
<evidence type="ECO:0000256" key="5">
    <source>
        <dbReference type="ARBA" id="ARBA00023069"/>
    </source>
</evidence>
<keyword evidence="14" id="KW-1185">Reference proteome</keyword>
<name>A0A669CWD3_ORENI</name>
<keyword evidence="3" id="KW-0217">Developmental protein</keyword>
<dbReference type="Ensembl" id="ENSONIT00000065131.1">
    <property type="protein sequence ID" value="ENSONIP00000051049.1"/>
    <property type="gene ID" value="ENSONIG00000018319.2"/>
</dbReference>
<dbReference type="Gene3D" id="1.10.472.80">
    <property type="entry name" value="Ypt/Rab-GAP domain of gyp1p, domain 3"/>
    <property type="match status" value="1"/>
</dbReference>
<reference evidence="13" key="2">
    <citation type="submission" date="2025-08" db="UniProtKB">
        <authorList>
            <consortium name="Ensembl"/>
        </authorList>
    </citation>
    <scope>IDENTIFICATION</scope>
</reference>
<comment type="subcellular location">
    <subcellularLocation>
        <location evidence="1">Cell projection</location>
        <location evidence="1">Cilium</location>
    </subcellularLocation>
    <subcellularLocation>
        <location evidence="2">Cytoplasm</location>
    </subcellularLocation>
</comment>
<organism evidence="13 14">
    <name type="scientific">Oreochromis niloticus</name>
    <name type="common">Nile tilapia</name>
    <name type="synonym">Tilapia nilotica</name>
    <dbReference type="NCBI Taxonomy" id="8128"/>
    <lineage>
        <taxon>Eukaryota</taxon>
        <taxon>Metazoa</taxon>
        <taxon>Chordata</taxon>
        <taxon>Craniata</taxon>
        <taxon>Vertebrata</taxon>
        <taxon>Euteleostomi</taxon>
        <taxon>Actinopterygii</taxon>
        <taxon>Neopterygii</taxon>
        <taxon>Teleostei</taxon>
        <taxon>Neoteleostei</taxon>
        <taxon>Acanthomorphata</taxon>
        <taxon>Ovalentaria</taxon>
        <taxon>Cichlomorphae</taxon>
        <taxon>Cichliformes</taxon>
        <taxon>Cichlidae</taxon>
        <taxon>African cichlids</taxon>
        <taxon>Pseudocrenilabrinae</taxon>
        <taxon>Oreochromini</taxon>
        <taxon>Oreochromis</taxon>
    </lineage>
</organism>
<evidence type="ECO:0000259" key="10">
    <source>
        <dbReference type="Pfam" id="PF14961"/>
    </source>
</evidence>
<gene>
    <name evidence="13" type="primary">TBC1D32</name>
    <name evidence="13" type="synonym">tbc1d32</name>
</gene>
<dbReference type="InterPro" id="IPR032735">
    <property type="entry name" value="BROMI_M"/>
</dbReference>
<evidence type="ECO:0000256" key="4">
    <source>
        <dbReference type="ARBA" id="ARBA00022490"/>
    </source>
</evidence>
<dbReference type="PANTHER" id="PTHR13465">
    <property type="entry name" value="UPF0183 PROTEIN"/>
    <property type="match status" value="1"/>
</dbReference>
<evidence type="ECO:0000256" key="8">
    <source>
        <dbReference type="ARBA" id="ARBA00067690"/>
    </source>
</evidence>
<evidence type="ECO:0000256" key="3">
    <source>
        <dbReference type="ARBA" id="ARBA00022473"/>
    </source>
</evidence>
<evidence type="ECO:0000259" key="11">
    <source>
        <dbReference type="Pfam" id="PF23431"/>
    </source>
</evidence>
<comment type="function">
    <text evidence="7">Required for high-level Shh responses in the developing neural tube. Together with CDK20, controls the structure of the primary cilium by coordinating assembly of the ciliary membrane and axoneme, allowing GLI2 to be properly activated in response to Shh signaling.</text>
</comment>
<dbReference type="InterPro" id="IPR035969">
    <property type="entry name" value="Rab-GAP_TBC_sf"/>
</dbReference>
<dbReference type="InterPro" id="IPR055392">
    <property type="entry name" value="BROMI_C"/>
</dbReference>
<dbReference type="GO" id="GO:0005929">
    <property type="term" value="C:cilium"/>
    <property type="evidence" value="ECO:0007669"/>
    <property type="project" value="UniProtKB-SubCell"/>
</dbReference>
<dbReference type="InterPro" id="IPR039156">
    <property type="entry name" value="PHAF1/BROMI"/>
</dbReference>
<evidence type="ECO:0000313" key="14">
    <source>
        <dbReference type="Proteomes" id="UP000005207"/>
    </source>
</evidence>
<evidence type="ECO:0000256" key="6">
    <source>
        <dbReference type="ARBA" id="ARBA00023273"/>
    </source>
</evidence>
<proteinExistence type="predicted"/>
<dbReference type="PANTHER" id="PTHR13465:SF3">
    <property type="entry name" value="PROTEIN BROAD-MINDED"/>
    <property type="match status" value="1"/>
</dbReference>
<feature type="domain" description="BROMI C-terminal Rab TBC-like" evidence="12">
    <location>
        <begin position="837"/>
        <end position="911"/>
    </location>
</feature>
<evidence type="ECO:0000256" key="2">
    <source>
        <dbReference type="ARBA" id="ARBA00004496"/>
    </source>
</evidence>
<sequence>MSQLFAEDEVELQSLVKQFLRSISDKISSAPSPECAEEILLHLEETDKDFHNYEFVKYLRQYVENALGSVVEEETNNLTREDGQHAIGSGHDTLIHAVTQRTRDSAEYQQMIHTLKNTMITVVESLKNKFEDDQLRKEEMHHEKQHRQSNIQFTDNCSDSGSSFSQSYGFFRQEQLQVLAEKLDSNKPKEVRWEALKVLCRAPTSDVLSCESWSSLRRNLCVALSEPDPDLSDNALRFFAKSLSSSPLNVTREIYTSLAKSVASSFLSHKLSFPSGSATIDINRPEISRLLKQIRLMNDFQKEVTNFWIRHPEKYMEEVIESTFSLLSYHHEHGSPGTERVLEPVHLLALLDVKATWFKKWMHGYYSRAVILRLLERKYKSVVSGLLNNKDLSLVYSGKELEYCCFVHSLCVLGKLVIYTNGRKLFPIKIRKYKDPVTLTDLIVILSFHMHLIQLINVIKCILIHLLLVGSDVVSPSTLVMEVLWMLCEQTEWAAECLYQTPVIEKLLAPVILKSPAATLSLIADILARIANTDRGLALFLFEKNLAAAHSERTFAAHIIVQFTQRLLDKELPSLCESDMPHSLCGAFILVCRQMYNTCEGLQVLRPYGLHKALAAAWKKTSTLSERVQTPVPGGDAGSSTQELQNMLIWEETLLDSLLNFAATPKGLLLLQQTGAINECVSYMFSRFTKKLQVSSCEKFGYGVMVTQVAATAPGVVALHSSGFIRALVLELWSVLECSGDNIRVVRPKPTPIDPIDRSCLKSFLYLVNLLSSSQSVWELLGRQPLANKSEYTLREMPTSIPDLIDRLIAMNSDVKIHSLFHYEESHTFGLRLLNVLCCNLDSFLLLESQYNICSMLLQSQMGNVTDPDSSEGNIIIDSLSVERNHVLVRVSVVGGPSERRLPPRDLQEVSSALNCTELVILFHMLIGLLLPLKNFFVFCFVQIKSAIGSTKGTFPEITVECLNSTDVLKNKGRLIYKGFALEDVCFIHFIYIRRYGIYLRLLKEEAANDLALLMKHVKIFLSAQRVKTSSELSYPGHDWLASTVFLIMAGNIEKSLCLLVSLSSLLTSAFIWPARIHASIHFPKEVAESGIPPVYWCTAHYVEMLLKAEVPLVHSAFKMSGFTPSQMCLHWLIQCFWNYLDWTEICHYICTCVVMGPDYQVYMCVAIFKHLQPDILQRTQSQELQVFLKVRWSQNYNIHMSSTCHKPVILYYGRLKVLGSLQSKTGTGFKHITENYLR</sequence>
<dbReference type="GO" id="GO:0005737">
    <property type="term" value="C:cytoplasm"/>
    <property type="evidence" value="ECO:0007669"/>
    <property type="project" value="UniProtKB-SubCell"/>
</dbReference>
<protein>
    <recommendedName>
        <fullName evidence="8">Protein broad-minded</fullName>
    </recommendedName>
    <alternativeName>
        <fullName evidence="9">TBC1 domain family member 32</fullName>
    </alternativeName>
</protein>
<evidence type="ECO:0000256" key="9">
    <source>
        <dbReference type="ARBA" id="ARBA00075916"/>
    </source>
</evidence>
<keyword evidence="5" id="KW-0969">Cilium</keyword>
<dbReference type="GeneTree" id="ENSGT00940000153528"/>
<dbReference type="Pfam" id="PF14961">
    <property type="entry name" value="BROMI"/>
    <property type="match status" value="2"/>
</dbReference>
<feature type="domain" description="BROMI middle region" evidence="10">
    <location>
        <begin position="393"/>
        <end position="819"/>
    </location>
</feature>
<evidence type="ECO:0000256" key="7">
    <source>
        <dbReference type="ARBA" id="ARBA00054310"/>
    </source>
</evidence>
<accession>A0A669CWD3</accession>
<dbReference type="Pfam" id="PF23431">
    <property type="entry name" value="BROMI_N"/>
    <property type="match status" value="1"/>
</dbReference>
<feature type="domain" description="BROMI N-terminal" evidence="11">
    <location>
        <begin position="12"/>
        <end position="139"/>
    </location>
</feature>
<keyword evidence="4" id="KW-0963">Cytoplasm</keyword>
<dbReference type="FunFam" id="1.10.472.80:FF:000031">
    <property type="entry name" value="TBC1 domain family, member 32"/>
    <property type="match status" value="1"/>
</dbReference>
<dbReference type="Pfam" id="PF23440">
    <property type="entry name" value="BROMI_C"/>
    <property type="match status" value="2"/>
</dbReference>
<dbReference type="GO" id="GO:1905515">
    <property type="term" value="P:non-motile cilium assembly"/>
    <property type="evidence" value="ECO:0007669"/>
    <property type="project" value="TreeGrafter"/>
</dbReference>
<dbReference type="AlphaFoldDB" id="A0A669CWD3"/>
<feature type="domain" description="BROMI middle region" evidence="10">
    <location>
        <begin position="174"/>
        <end position="384"/>
    </location>
</feature>
<dbReference type="InterPro" id="IPR055391">
    <property type="entry name" value="BROMI_N"/>
</dbReference>
<evidence type="ECO:0000259" key="12">
    <source>
        <dbReference type="Pfam" id="PF23440"/>
    </source>
</evidence>
<dbReference type="SUPFAM" id="SSF47923">
    <property type="entry name" value="Ypt/Rab-GAP domain of gyp1p"/>
    <property type="match status" value="1"/>
</dbReference>
<dbReference type="Proteomes" id="UP000005207">
    <property type="component" value="Linkage group LG15"/>
</dbReference>
<reference evidence="14" key="1">
    <citation type="submission" date="2012-01" db="EMBL/GenBank/DDBJ databases">
        <title>The Genome Sequence of Oreochromis niloticus (Nile Tilapia).</title>
        <authorList>
            <consortium name="Broad Institute Genome Assembly Team"/>
            <consortium name="Broad Institute Sequencing Platform"/>
            <person name="Di Palma F."/>
            <person name="Johnson J."/>
            <person name="Lander E.S."/>
            <person name="Lindblad-Toh K."/>
        </authorList>
    </citation>
    <scope>NUCLEOTIDE SEQUENCE [LARGE SCALE GENOMIC DNA]</scope>
</reference>
<evidence type="ECO:0000256" key="1">
    <source>
        <dbReference type="ARBA" id="ARBA00004138"/>
    </source>
</evidence>